<accession>A0A3M0KBB5</accession>
<sequence>MSALSPRLAALAVRAAGGRWAPPVPRRGRSGPGPPQPREWALSVSPRGRLRVRLPCQVSVRPLDPQRCPGADRVLVAVSGGSPGHRGRERDPVRVEHDEALGQVAIVADGVDSKTAVDVRTPAKFGGCGGRARIGGIPSGLGWRCRLGWKPVLGNGIAPSLMRDIPGFQSLIELNPSVDLSAECPFTHGNSSKDLDIKTSGTGCVKIQKIECDNCKIETEKGTSVLQSIKSHKIDIRTNGGKVIGLGTLYGNTDICATEKGSVNIEKLQGTTINISTEDGLLKTKYLYAESASLSSESGDIMLGSIHGNTNLQTKTGNITVDSSDGSLKASTYHGTIDVYVSQLRKVDLKSQKGSIAVKVPASLKAYLELSGRKVDVSSEIQLKETQSVSKDDHVTISGHMNQRDERDKWIKADTQNGKVCLKTQSWFQSVKLKSS</sequence>
<evidence type="ECO:0000256" key="1">
    <source>
        <dbReference type="SAM" id="MobiDB-lite"/>
    </source>
</evidence>
<reference evidence="3 4" key="1">
    <citation type="submission" date="2018-07" db="EMBL/GenBank/DDBJ databases">
        <title>A high quality draft genome assembly of the barn swallow (H. rustica rustica).</title>
        <authorList>
            <person name="Formenti G."/>
            <person name="Chiara M."/>
            <person name="Poveda L."/>
            <person name="Francoijs K.-J."/>
            <person name="Bonisoli-Alquati A."/>
            <person name="Canova L."/>
            <person name="Gianfranceschi L."/>
            <person name="Horner D.S."/>
            <person name="Saino N."/>
        </authorList>
    </citation>
    <scope>NUCLEOTIDE SEQUENCE [LARGE SCALE GENOMIC DNA]</scope>
    <source>
        <strain evidence="3">Chelidonia</strain>
        <tissue evidence="3">Blood</tissue>
    </source>
</reference>
<dbReference type="PANTHER" id="PTHR34094:SF1">
    <property type="entry name" value="PROTEIN FAM185A"/>
    <property type="match status" value="1"/>
</dbReference>
<dbReference type="Gene3D" id="2.160.20.120">
    <property type="match status" value="1"/>
</dbReference>
<dbReference type="PANTHER" id="PTHR34094">
    <property type="match status" value="1"/>
</dbReference>
<dbReference type="InterPro" id="IPR025164">
    <property type="entry name" value="Toastrack_DUF4097"/>
</dbReference>
<proteinExistence type="predicted"/>
<evidence type="ECO:0000313" key="3">
    <source>
        <dbReference type="EMBL" id="RMC10375.1"/>
    </source>
</evidence>
<dbReference type="STRING" id="333673.A0A3M0KBB5"/>
<dbReference type="OrthoDB" id="5984441at2759"/>
<evidence type="ECO:0000313" key="4">
    <source>
        <dbReference type="Proteomes" id="UP000269221"/>
    </source>
</evidence>
<dbReference type="EMBL" id="QRBI01000112">
    <property type="protein sequence ID" value="RMC10375.1"/>
    <property type="molecule type" value="Genomic_DNA"/>
</dbReference>
<dbReference type="AlphaFoldDB" id="A0A3M0KBB5"/>
<feature type="region of interest" description="Disordered" evidence="1">
    <location>
        <begin position="19"/>
        <end position="40"/>
    </location>
</feature>
<protein>
    <recommendedName>
        <fullName evidence="2">DUF4097 domain-containing protein</fullName>
    </recommendedName>
</protein>
<evidence type="ECO:0000259" key="2">
    <source>
        <dbReference type="Pfam" id="PF13349"/>
    </source>
</evidence>
<keyword evidence="4" id="KW-1185">Reference proteome</keyword>
<gene>
    <name evidence="3" type="ORF">DUI87_13178</name>
</gene>
<organism evidence="3 4">
    <name type="scientific">Hirundo rustica rustica</name>
    <dbReference type="NCBI Taxonomy" id="333673"/>
    <lineage>
        <taxon>Eukaryota</taxon>
        <taxon>Metazoa</taxon>
        <taxon>Chordata</taxon>
        <taxon>Craniata</taxon>
        <taxon>Vertebrata</taxon>
        <taxon>Euteleostomi</taxon>
        <taxon>Archelosauria</taxon>
        <taxon>Archosauria</taxon>
        <taxon>Dinosauria</taxon>
        <taxon>Saurischia</taxon>
        <taxon>Theropoda</taxon>
        <taxon>Coelurosauria</taxon>
        <taxon>Aves</taxon>
        <taxon>Neognathae</taxon>
        <taxon>Neoaves</taxon>
        <taxon>Telluraves</taxon>
        <taxon>Australaves</taxon>
        <taxon>Passeriformes</taxon>
        <taxon>Sylvioidea</taxon>
        <taxon>Hirundinidae</taxon>
        <taxon>Hirundo</taxon>
    </lineage>
</organism>
<dbReference type="Proteomes" id="UP000269221">
    <property type="component" value="Unassembled WGS sequence"/>
</dbReference>
<comment type="caution">
    <text evidence="3">The sequence shown here is derived from an EMBL/GenBank/DDBJ whole genome shotgun (WGS) entry which is preliminary data.</text>
</comment>
<feature type="domain" description="DUF4097" evidence="2">
    <location>
        <begin position="258"/>
        <end position="395"/>
    </location>
</feature>
<name>A0A3M0KBB5_HIRRU</name>
<dbReference type="Pfam" id="PF13349">
    <property type="entry name" value="DUF4097"/>
    <property type="match status" value="1"/>
</dbReference>